<feature type="chain" id="PRO_5014896318" description="SLH domain-containing protein" evidence="1">
    <location>
        <begin position="29"/>
        <end position="339"/>
    </location>
</feature>
<protein>
    <recommendedName>
        <fullName evidence="2">SLH domain-containing protein</fullName>
    </recommendedName>
</protein>
<dbReference type="RefSeq" id="WP_100353442.1">
    <property type="nucleotide sequence ID" value="NZ_PCGR01000002.1"/>
</dbReference>
<evidence type="ECO:0000256" key="1">
    <source>
        <dbReference type="SAM" id="SignalP"/>
    </source>
</evidence>
<dbReference type="Proteomes" id="UP000228680">
    <property type="component" value="Unassembled WGS sequence"/>
</dbReference>
<dbReference type="AlphaFoldDB" id="A0A2M9F0B4"/>
<dbReference type="EMBL" id="PCGR01000002">
    <property type="protein sequence ID" value="PJK16896.1"/>
    <property type="molecule type" value="Genomic_DNA"/>
</dbReference>
<comment type="caution">
    <text evidence="3">The sequence shown here is derived from an EMBL/GenBank/DDBJ whole genome shotgun (WGS) entry which is preliminary data.</text>
</comment>
<organism evidence="3 4">
    <name type="scientific">Chryseomicrobium excrementi</name>
    <dbReference type="NCBI Taxonomy" id="2041346"/>
    <lineage>
        <taxon>Bacteria</taxon>
        <taxon>Bacillati</taxon>
        <taxon>Bacillota</taxon>
        <taxon>Bacilli</taxon>
        <taxon>Bacillales</taxon>
        <taxon>Caryophanaceae</taxon>
        <taxon>Chryseomicrobium</taxon>
    </lineage>
</organism>
<feature type="domain" description="SLH" evidence="2">
    <location>
        <begin position="154"/>
        <end position="214"/>
    </location>
</feature>
<feature type="domain" description="SLH" evidence="2">
    <location>
        <begin position="90"/>
        <end position="153"/>
    </location>
</feature>
<dbReference type="InterPro" id="IPR001119">
    <property type="entry name" value="SLH_dom"/>
</dbReference>
<dbReference type="PANTHER" id="PTHR43308">
    <property type="entry name" value="OUTER MEMBRANE PROTEIN ALPHA-RELATED"/>
    <property type="match status" value="1"/>
</dbReference>
<dbReference type="OrthoDB" id="5845122at2"/>
<proteinExistence type="predicted"/>
<keyword evidence="1" id="KW-0732">Signal</keyword>
<evidence type="ECO:0000313" key="4">
    <source>
        <dbReference type="Proteomes" id="UP000228680"/>
    </source>
</evidence>
<feature type="signal peptide" evidence="1">
    <location>
        <begin position="1"/>
        <end position="28"/>
    </location>
</feature>
<feature type="domain" description="SLH" evidence="2">
    <location>
        <begin position="29"/>
        <end position="89"/>
    </location>
</feature>
<dbReference type="InterPro" id="IPR051465">
    <property type="entry name" value="Cell_Envelope_Struct_Comp"/>
</dbReference>
<dbReference type="Pfam" id="PF00395">
    <property type="entry name" value="SLH"/>
    <property type="match status" value="3"/>
</dbReference>
<dbReference type="PROSITE" id="PS51272">
    <property type="entry name" value="SLH"/>
    <property type="match status" value="3"/>
</dbReference>
<evidence type="ECO:0000259" key="2">
    <source>
        <dbReference type="PROSITE" id="PS51272"/>
    </source>
</evidence>
<accession>A0A2M9F0B4</accession>
<keyword evidence="4" id="KW-1185">Reference proteome</keyword>
<evidence type="ECO:0000313" key="3">
    <source>
        <dbReference type="EMBL" id="PJK16896.1"/>
    </source>
</evidence>
<reference evidence="3 4" key="1">
    <citation type="submission" date="2017-10" db="EMBL/GenBank/DDBJ databases">
        <title>Draft genome of Chryseomicrobium casticus sp. nov.</title>
        <authorList>
            <person name="Chakraborty R."/>
            <person name="Saha T."/>
        </authorList>
    </citation>
    <scope>NUCLEOTIDE SEQUENCE [LARGE SCALE GENOMIC DNA]</scope>
    <source>
        <strain evidence="3 4">ET03</strain>
    </source>
</reference>
<name>A0A2M9F0B4_9BACL</name>
<gene>
    <name evidence="3" type="ORF">CQS04_07015</name>
</gene>
<sequence length="339" mass="37892">MTNKLKQATKTVLVTAVLASALAPTASANGIEFTDVPETNVHYDNIYNLAERAVISGYPDGTYQPARHLTRAEAAVILSNALNLDTSNVTERAFWDVNPDAWYADEVTTLADYGIITGYPNGKFKPNEKLTRAQMATILSAAYDLEIFNEVDLPFTDVIEDSWYDMSVQELYRFEVTAGLTPSKFEPNEFVRRDTMASFVVNAESVPEEDIAEEWMDYSVGFYNALEGYKSQVAADVDTNQILVTIPQSPLEIEDTYLAAVAGLLLPIFEMQEVYVKGQSVDLTTLDMDSELYDYLMEQLEVAFQSDVNDLGGKSLTLVFVGVYGEEFEYTIIYQNEDN</sequence>